<evidence type="ECO:0000256" key="2">
    <source>
        <dbReference type="ARBA" id="ARBA00001966"/>
    </source>
</evidence>
<name>X1T6H5_9ZZZZ</name>
<dbReference type="InterPro" id="IPR009010">
    <property type="entry name" value="Asp_de-COase-like_dom_sf"/>
</dbReference>
<accession>X1T6H5</accession>
<evidence type="ECO:0000259" key="9">
    <source>
        <dbReference type="Pfam" id="PF01568"/>
    </source>
</evidence>
<sequence length="207" mass="23475">PDWEIICEVARKMGYNMSYDSAEAIMEEIANLTPIYGGIHYDRLDDFGLQWPCPSRDHPGTKYLHKDTFTRGKGKFHPVDYLPPAEMPDEQYPFILTTGRIYYHFHTRTMTGRSESLNREAPEGYIEINPADAKELNIRHGGKVKVSSRRGQVITKALVTDKVPPKTLFMPFNFGEAAANLLTNPALDPVAKIPEYKVCAVNLERSD</sequence>
<dbReference type="Gene3D" id="3.40.50.740">
    <property type="match status" value="1"/>
</dbReference>
<evidence type="ECO:0000256" key="7">
    <source>
        <dbReference type="ARBA" id="ARBA00023004"/>
    </source>
</evidence>
<protein>
    <recommendedName>
        <fullName evidence="9">Molybdopterin dinucleotide-binding domain-containing protein</fullName>
    </recommendedName>
</protein>
<dbReference type="GO" id="GO:0016020">
    <property type="term" value="C:membrane"/>
    <property type="evidence" value="ECO:0007669"/>
    <property type="project" value="TreeGrafter"/>
</dbReference>
<dbReference type="GO" id="GO:0022904">
    <property type="term" value="P:respiratory electron transport chain"/>
    <property type="evidence" value="ECO:0007669"/>
    <property type="project" value="TreeGrafter"/>
</dbReference>
<keyword evidence="6" id="KW-0560">Oxidoreductase</keyword>
<dbReference type="GO" id="GO:0003954">
    <property type="term" value="F:NADH dehydrogenase activity"/>
    <property type="evidence" value="ECO:0007669"/>
    <property type="project" value="TreeGrafter"/>
</dbReference>
<dbReference type="CDD" id="cd02790">
    <property type="entry name" value="MopB_CT_Formate-Dh_H"/>
    <property type="match status" value="1"/>
</dbReference>
<feature type="non-terminal residue" evidence="10">
    <location>
        <position position="1"/>
    </location>
</feature>
<gene>
    <name evidence="10" type="ORF">S12H4_13487</name>
</gene>
<dbReference type="InterPro" id="IPR050123">
    <property type="entry name" value="Prok_molybdopt-oxidoreductase"/>
</dbReference>
<keyword evidence="4" id="KW-0500">Molybdenum</keyword>
<evidence type="ECO:0000256" key="4">
    <source>
        <dbReference type="ARBA" id="ARBA00022505"/>
    </source>
</evidence>
<dbReference type="SUPFAM" id="SSF53706">
    <property type="entry name" value="Formate dehydrogenase/DMSO reductase, domains 1-3"/>
    <property type="match status" value="1"/>
</dbReference>
<comment type="caution">
    <text evidence="10">The sequence shown here is derived from an EMBL/GenBank/DDBJ whole genome shotgun (WGS) entry which is preliminary data.</text>
</comment>
<evidence type="ECO:0000256" key="1">
    <source>
        <dbReference type="ARBA" id="ARBA00001942"/>
    </source>
</evidence>
<evidence type="ECO:0000313" key="10">
    <source>
        <dbReference type="EMBL" id="GAI75614.1"/>
    </source>
</evidence>
<evidence type="ECO:0000256" key="8">
    <source>
        <dbReference type="ARBA" id="ARBA00023014"/>
    </source>
</evidence>
<dbReference type="PANTHER" id="PTHR43105">
    <property type="entry name" value="RESPIRATORY NITRATE REDUCTASE"/>
    <property type="match status" value="1"/>
</dbReference>
<evidence type="ECO:0000256" key="6">
    <source>
        <dbReference type="ARBA" id="ARBA00023002"/>
    </source>
</evidence>
<dbReference type="FunFam" id="2.40.40.20:FF:000005">
    <property type="entry name" value="Periplasmic nitrate reductase"/>
    <property type="match status" value="1"/>
</dbReference>
<dbReference type="EMBL" id="BARW01006422">
    <property type="protein sequence ID" value="GAI75614.1"/>
    <property type="molecule type" value="Genomic_DNA"/>
</dbReference>
<dbReference type="AlphaFoldDB" id="X1T6H5"/>
<proteinExistence type="predicted"/>
<dbReference type="Gene3D" id="2.40.40.20">
    <property type="match status" value="1"/>
</dbReference>
<dbReference type="InterPro" id="IPR041925">
    <property type="entry name" value="CT_Formate-Dh_H"/>
</dbReference>
<evidence type="ECO:0000256" key="5">
    <source>
        <dbReference type="ARBA" id="ARBA00022723"/>
    </source>
</evidence>
<evidence type="ECO:0000256" key="3">
    <source>
        <dbReference type="ARBA" id="ARBA00022485"/>
    </source>
</evidence>
<feature type="domain" description="Molybdopterin dinucleotide-binding" evidence="9">
    <location>
        <begin position="94"/>
        <end position="200"/>
    </location>
</feature>
<reference evidence="10" key="1">
    <citation type="journal article" date="2014" name="Front. Microbiol.">
        <title>High frequency of phylogenetically diverse reductive dehalogenase-homologous genes in deep subseafloor sedimentary metagenomes.</title>
        <authorList>
            <person name="Kawai M."/>
            <person name="Futagami T."/>
            <person name="Toyoda A."/>
            <person name="Takaki Y."/>
            <person name="Nishi S."/>
            <person name="Hori S."/>
            <person name="Arai W."/>
            <person name="Tsubouchi T."/>
            <person name="Morono Y."/>
            <person name="Uchiyama I."/>
            <person name="Ito T."/>
            <person name="Fujiyama A."/>
            <person name="Inagaki F."/>
            <person name="Takami H."/>
        </authorList>
    </citation>
    <scope>NUCLEOTIDE SEQUENCE</scope>
    <source>
        <strain evidence="10">Expedition CK06-06</strain>
    </source>
</reference>
<dbReference type="SUPFAM" id="SSF50692">
    <property type="entry name" value="ADC-like"/>
    <property type="match status" value="1"/>
</dbReference>
<dbReference type="GO" id="GO:0043546">
    <property type="term" value="F:molybdopterin cofactor binding"/>
    <property type="evidence" value="ECO:0007669"/>
    <property type="project" value="InterPro"/>
</dbReference>
<organism evidence="10">
    <name type="scientific">marine sediment metagenome</name>
    <dbReference type="NCBI Taxonomy" id="412755"/>
    <lineage>
        <taxon>unclassified sequences</taxon>
        <taxon>metagenomes</taxon>
        <taxon>ecological metagenomes</taxon>
    </lineage>
</organism>
<keyword evidence="8" id="KW-0411">Iron-sulfur</keyword>
<dbReference type="InterPro" id="IPR006657">
    <property type="entry name" value="MoPterin_dinucl-bd_dom"/>
</dbReference>
<dbReference type="PANTHER" id="PTHR43105:SF14">
    <property type="entry name" value="FORMATE DEHYDROGENASE H"/>
    <property type="match status" value="1"/>
</dbReference>
<dbReference type="Pfam" id="PF01568">
    <property type="entry name" value="Molydop_binding"/>
    <property type="match status" value="1"/>
</dbReference>
<comment type="cofactor">
    <cofactor evidence="1">
        <name>Mo-bis(molybdopterin guanine dinucleotide)</name>
        <dbReference type="ChEBI" id="CHEBI:60539"/>
    </cofactor>
</comment>
<dbReference type="GO" id="GO:0051539">
    <property type="term" value="F:4 iron, 4 sulfur cluster binding"/>
    <property type="evidence" value="ECO:0007669"/>
    <property type="project" value="UniProtKB-KW"/>
</dbReference>
<comment type="cofactor">
    <cofactor evidence="2">
        <name>[4Fe-4S] cluster</name>
        <dbReference type="ChEBI" id="CHEBI:49883"/>
    </cofactor>
</comment>
<keyword evidence="3" id="KW-0004">4Fe-4S</keyword>
<dbReference type="GO" id="GO:0046872">
    <property type="term" value="F:metal ion binding"/>
    <property type="evidence" value="ECO:0007669"/>
    <property type="project" value="UniProtKB-KW"/>
</dbReference>
<keyword evidence="5" id="KW-0479">Metal-binding</keyword>
<keyword evidence="7" id="KW-0408">Iron</keyword>